<comment type="caution">
    <text evidence="1">The sequence shown here is derived from an EMBL/GenBank/DDBJ whole genome shotgun (WGS) entry which is preliminary data.</text>
</comment>
<protein>
    <submittedName>
        <fullName evidence="1">Uncharacterized protein</fullName>
    </submittedName>
</protein>
<reference evidence="1" key="1">
    <citation type="submission" date="2022-08" db="EMBL/GenBank/DDBJ databases">
        <authorList>
            <person name="Gutierrez-Valencia J."/>
        </authorList>
    </citation>
    <scope>NUCLEOTIDE SEQUENCE</scope>
</reference>
<gene>
    <name evidence="1" type="ORF">LITE_LOCUS32895</name>
</gene>
<organism evidence="1 2">
    <name type="scientific">Linum tenue</name>
    <dbReference type="NCBI Taxonomy" id="586396"/>
    <lineage>
        <taxon>Eukaryota</taxon>
        <taxon>Viridiplantae</taxon>
        <taxon>Streptophyta</taxon>
        <taxon>Embryophyta</taxon>
        <taxon>Tracheophyta</taxon>
        <taxon>Spermatophyta</taxon>
        <taxon>Magnoliopsida</taxon>
        <taxon>eudicotyledons</taxon>
        <taxon>Gunneridae</taxon>
        <taxon>Pentapetalae</taxon>
        <taxon>rosids</taxon>
        <taxon>fabids</taxon>
        <taxon>Malpighiales</taxon>
        <taxon>Linaceae</taxon>
        <taxon>Linum</taxon>
    </lineage>
</organism>
<evidence type="ECO:0000313" key="2">
    <source>
        <dbReference type="Proteomes" id="UP001154282"/>
    </source>
</evidence>
<dbReference type="Proteomes" id="UP001154282">
    <property type="component" value="Unassembled WGS sequence"/>
</dbReference>
<proteinExistence type="predicted"/>
<dbReference type="AlphaFoldDB" id="A0AAV0NDV0"/>
<evidence type="ECO:0000313" key="1">
    <source>
        <dbReference type="EMBL" id="CAI0456794.1"/>
    </source>
</evidence>
<feature type="non-terminal residue" evidence="1">
    <location>
        <position position="75"/>
    </location>
</feature>
<dbReference type="EMBL" id="CAMGYJ010000008">
    <property type="protein sequence ID" value="CAI0456794.1"/>
    <property type="molecule type" value="Genomic_DNA"/>
</dbReference>
<accession>A0AAV0NDV0</accession>
<name>A0AAV0NDV0_9ROSI</name>
<keyword evidence="2" id="KW-1185">Reference proteome</keyword>
<sequence length="75" mass="9165">MCTIYRWNWKEWVAVGSWWLREIFGEKQLQLLKVHCPRHLDRYFATILSVEIFPTYSLFHLHIMFGFCNNTLELS</sequence>